<evidence type="ECO:0000256" key="11">
    <source>
        <dbReference type="ARBA" id="ARBA00023136"/>
    </source>
</evidence>
<feature type="transmembrane region" description="Helical" evidence="12">
    <location>
        <begin position="441"/>
        <end position="464"/>
    </location>
</feature>
<keyword evidence="4 14" id="KW-0645">Protease</keyword>
<feature type="transmembrane region" description="Helical" evidence="12">
    <location>
        <begin position="305"/>
        <end position="332"/>
    </location>
</feature>
<keyword evidence="11 12" id="KW-0472">Membrane</keyword>
<feature type="transmembrane region" description="Helical" evidence="12">
    <location>
        <begin position="509"/>
        <end position="528"/>
    </location>
</feature>
<feature type="transmembrane region" description="Helical" evidence="12">
    <location>
        <begin position="225"/>
        <end position="246"/>
    </location>
</feature>
<keyword evidence="5 12" id="KW-0812">Transmembrane</keyword>
<reference evidence="14 15" key="1">
    <citation type="submission" date="2022-06" db="EMBL/GenBank/DDBJ databases">
        <title>Genomic Encyclopedia of Archaeal and Bacterial Type Strains, Phase II (KMG-II): from individual species to whole genera.</title>
        <authorList>
            <person name="Goeker M."/>
        </authorList>
    </citation>
    <scope>NUCLEOTIDE SEQUENCE [LARGE SCALE GENOMIC DNA]</scope>
    <source>
        <strain evidence="14 15">DSM 44255</strain>
    </source>
</reference>
<dbReference type="GO" id="GO:0008233">
    <property type="term" value="F:peptidase activity"/>
    <property type="evidence" value="ECO:0007669"/>
    <property type="project" value="UniProtKB-KW"/>
</dbReference>
<evidence type="ECO:0000256" key="7">
    <source>
        <dbReference type="ARBA" id="ARBA00022801"/>
    </source>
</evidence>
<evidence type="ECO:0000256" key="6">
    <source>
        <dbReference type="ARBA" id="ARBA00022723"/>
    </source>
</evidence>
<name>A0ABT1IG49_9PSEU</name>
<organism evidence="14 15">
    <name type="scientific">Actinokineospora diospyrosa</name>
    <dbReference type="NCBI Taxonomy" id="103728"/>
    <lineage>
        <taxon>Bacteria</taxon>
        <taxon>Bacillati</taxon>
        <taxon>Actinomycetota</taxon>
        <taxon>Actinomycetes</taxon>
        <taxon>Pseudonocardiales</taxon>
        <taxon>Pseudonocardiaceae</taxon>
        <taxon>Actinokineospora</taxon>
    </lineage>
</organism>
<sequence length="894" mass="94117">MNTVPRAGLWWVYLLVFLALAINGAGAAQALFMTNDLGDTRTVLACSAAHGISMAEPLIVNPVRDGAAYDDCSRDYNVELGTTMVLGAVALPAAALLLMVLGGLAVRRRSRRGPNSFELEARFDALCVSQGLVGRRRPRLVLAARASGIRQAFTTGLPGARPWVVVPEAYAHVDPNEFEIVASHELGHVHANDVLWASAVWWTGWLPLPVLLFSVLALFEDPDAVWSFYGEHLVVSVVTAVAVLALRAALLRRRELAADRYAGEVLGDPRAVRAVLVGTTRKRPLFAVHPSVAERSTSGGQRWEGGLIVSAVAGVVAMLFYQVCHFVIRAFAGATADALVITDLPLALGCVLWAAVLIPAWTRRARASEAGWIGPLAGAVVGVVGGFEIQVPGAAPSLPVVLAEAVVEFIVLLGLVALTAAVLARAVAIRLAGATGAAARVGATLAVAFVLSSGIALVTGVLSATVLFDTTAMVRRLVVGEGAGSKWMVAGLVLIVGLALVWRRAGGIWIAVAGALSGGVAAALLWLLRFEPDQSEATDVVLAYQAWWICALAGWVVVVFVLLTHRGEPWVSALLLGLAAAVVAGLLWFVIVRLSGSGHGWSAFTASLSLPSWLLLVAVFATVPVLVLAARHSLNPSPLAWSAATLAVTSLLAILMTTDSLSTITLARSDGDYSFTTKYDPPPPPAANPNATRPLTPTDVTAAISAAAATLPAGTVEVPTPPRSAGPATIPSTCQETIQRNNAAEAATPHNADQTRTFTVPIEGIPDGVEVQIHLTSYKTDPHVLTNVDEAIHVCDRYAFPTPTFDNGVIRARMMARTPPPSPHPTRVLANLAYGTKNSIRRHAIGQTHFTTPGNNVIEISILWAYLALPPPPTVLATVDRIPNDLTTHLLASL</sequence>
<accession>A0ABT1IG49</accession>
<keyword evidence="7" id="KW-0378">Hydrolase</keyword>
<comment type="cofactor">
    <cofactor evidence="1">
        <name>Zn(2+)</name>
        <dbReference type="ChEBI" id="CHEBI:29105"/>
    </cofactor>
</comment>
<comment type="subcellular location">
    <subcellularLocation>
        <location evidence="2">Cell membrane</location>
        <topology evidence="2">Multi-pass membrane protein</topology>
    </subcellularLocation>
</comment>
<keyword evidence="8" id="KW-0862">Zinc</keyword>
<gene>
    <name evidence="14" type="ORF">LV75_004063</name>
</gene>
<evidence type="ECO:0000259" key="13">
    <source>
        <dbReference type="Pfam" id="PF01435"/>
    </source>
</evidence>
<feature type="transmembrane region" description="Helical" evidence="12">
    <location>
        <begin position="540"/>
        <end position="563"/>
    </location>
</feature>
<evidence type="ECO:0000256" key="3">
    <source>
        <dbReference type="ARBA" id="ARBA00022475"/>
    </source>
</evidence>
<protein>
    <submittedName>
        <fullName evidence="14">Zn-dependent protease with chaperone function</fullName>
    </submittedName>
</protein>
<dbReference type="InterPro" id="IPR001915">
    <property type="entry name" value="Peptidase_M48"/>
</dbReference>
<evidence type="ECO:0000256" key="1">
    <source>
        <dbReference type="ARBA" id="ARBA00001947"/>
    </source>
</evidence>
<dbReference type="RefSeq" id="WP_253888482.1">
    <property type="nucleotide sequence ID" value="NZ_BAAAVB010000005.1"/>
</dbReference>
<evidence type="ECO:0000313" key="14">
    <source>
        <dbReference type="EMBL" id="MCP2271549.1"/>
    </source>
</evidence>
<dbReference type="Proteomes" id="UP001205185">
    <property type="component" value="Unassembled WGS sequence"/>
</dbReference>
<keyword evidence="9 12" id="KW-1133">Transmembrane helix</keyword>
<feature type="transmembrane region" description="Helical" evidence="12">
    <location>
        <begin position="338"/>
        <end position="358"/>
    </location>
</feature>
<evidence type="ECO:0000256" key="5">
    <source>
        <dbReference type="ARBA" id="ARBA00022692"/>
    </source>
</evidence>
<feature type="transmembrane region" description="Helical" evidence="12">
    <location>
        <begin position="84"/>
        <end position="106"/>
    </location>
</feature>
<dbReference type="EMBL" id="JAMTCO010000009">
    <property type="protein sequence ID" value="MCP2271549.1"/>
    <property type="molecule type" value="Genomic_DNA"/>
</dbReference>
<dbReference type="PANTHER" id="PTHR43221:SF1">
    <property type="entry name" value="PROTEASE HTPX"/>
    <property type="match status" value="1"/>
</dbReference>
<evidence type="ECO:0000256" key="9">
    <source>
        <dbReference type="ARBA" id="ARBA00022989"/>
    </source>
</evidence>
<keyword evidence="15" id="KW-1185">Reference proteome</keyword>
<dbReference type="GO" id="GO:0006508">
    <property type="term" value="P:proteolysis"/>
    <property type="evidence" value="ECO:0007669"/>
    <property type="project" value="UniProtKB-KW"/>
</dbReference>
<evidence type="ECO:0000256" key="2">
    <source>
        <dbReference type="ARBA" id="ARBA00004651"/>
    </source>
</evidence>
<evidence type="ECO:0000256" key="12">
    <source>
        <dbReference type="SAM" id="Phobius"/>
    </source>
</evidence>
<keyword evidence="10" id="KW-0482">Metalloprotease</keyword>
<feature type="transmembrane region" description="Helical" evidence="12">
    <location>
        <begin position="409"/>
        <end position="429"/>
    </location>
</feature>
<keyword evidence="3" id="KW-1003">Cell membrane</keyword>
<dbReference type="Gene3D" id="3.30.2010.10">
    <property type="entry name" value="Metalloproteases ('zincins'), catalytic domain"/>
    <property type="match status" value="1"/>
</dbReference>
<feature type="domain" description="Peptidase M48" evidence="13">
    <location>
        <begin position="145"/>
        <end position="295"/>
    </location>
</feature>
<feature type="transmembrane region" description="Helical" evidence="12">
    <location>
        <begin position="570"/>
        <end position="591"/>
    </location>
</feature>
<dbReference type="InterPro" id="IPR050083">
    <property type="entry name" value="HtpX_protease"/>
</dbReference>
<feature type="transmembrane region" description="Helical" evidence="12">
    <location>
        <begin position="370"/>
        <end position="389"/>
    </location>
</feature>
<keyword evidence="6" id="KW-0479">Metal-binding</keyword>
<evidence type="ECO:0000313" key="15">
    <source>
        <dbReference type="Proteomes" id="UP001205185"/>
    </source>
</evidence>
<evidence type="ECO:0000256" key="4">
    <source>
        <dbReference type="ARBA" id="ARBA00022670"/>
    </source>
</evidence>
<feature type="transmembrane region" description="Helical" evidence="12">
    <location>
        <begin position="484"/>
        <end position="502"/>
    </location>
</feature>
<dbReference type="Pfam" id="PF01435">
    <property type="entry name" value="Peptidase_M48"/>
    <property type="match status" value="1"/>
</dbReference>
<feature type="transmembrane region" description="Helical" evidence="12">
    <location>
        <begin position="639"/>
        <end position="658"/>
    </location>
</feature>
<proteinExistence type="predicted"/>
<evidence type="ECO:0000256" key="10">
    <source>
        <dbReference type="ARBA" id="ARBA00023049"/>
    </source>
</evidence>
<dbReference type="PANTHER" id="PTHR43221">
    <property type="entry name" value="PROTEASE HTPX"/>
    <property type="match status" value="1"/>
</dbReference>
<comment type="caution">
    <text evidence="14">The sequence shown here is derived from an EMBL/GenBank/DDBJ whole genome shotgun (WGS) entry which is preliminary data.</text>
</comment>
<feature type="transmembrane region" description="Helical" evidence="12">
    <location>
        <begin position="194"/>
        <end position="219"/>
    </location>
</feature>
<feature type="transmembrane region" description="Helical" evidence="12">
    <location>
        <begin position="611"/>
        <end position="630"/>
    </location>
</feature>
<evidence type="ECO:0000256" key="8">
    <source>
        <dbReference type="ARBA" id="ARBA00022833"/>
    </source>
</evidence>